<dbReference type="InterPro" id="IPR019559">
    <property type="entry name" value="Cullin_neddylation_domain"/>
</dbReference>
<dbReference type="InParanoid" id="A0A0C2ZCP6"/>
<evidence type="ECO:0000313" key="3">
    <source>
        <dbReference type="Proteomes" id="UP000053989"/>
    </source>
</evidence>
<dbReference type="Gene3D" id="1.10.10.10">
    <property type="entry name" value="Winged helix-like DNA-binding domain superfamily/Winged helix DNA-binding domain"/>
    <property type="match status" value="1"/>
</dbReference>
<dbReference type="PANTHER" id="PTHR11932">
    <property type="entry name" value="CULLIN"/>
    <property type="match status" value="1"/>
</dbReference>
<dbReference type="Gene3D" id="3.30.230.130">
    <property type="entry name" value="Cullin, Chain C, Domain 2"/>
    <property type="match status" value="1"/>
</dbReference>
<dbReference type="Proteomes" id="UP000053989">
    <property type="component" value="Unassembled WGS sequence"/>
</dbReference>
<protein>
    <recommendedName>
        <fullName evidence="1">Cullin neddylation domain-containing protein</fullName>
    </recommendedName>
</protein>
<dbReference type="InterPro" id="IPR036388">
    <property type="entry name" value="WH-like_DNA-bd_sf"/>
</dbReference>
<dbReference type="AlphaFoldDB" id="A0A0C2ZCP6"/>
<dbReference type="SMART" id="SM00884">
    <property type="entry name" value="Cullin_Nedd8"/>
    <property type="match status" value="1"/>
</dbReference>
<gene>
    <name evidence="2" type="ORF">SCLCIDRAFT_33997</name>
</gene>
<dbReference type="HOGENOM" id="CLU_1778570_0_0_1"/>
<dbReference type="STRING" id="1036808.A0A0C2ZCP6"/>
<dbReference type="EMBL" id="KN822331">
    <property type="protein sequence ID" value="KIM50772.1"/>
    <property type="molecule type" value="Genomic_DNA"/>
</dbReference>
<dbReference type="InterPro" id="IPR036317">
    <property type="entry name" value="Cullin_homology_sf"/>
</dbReference>
<evidence type="ECO:0000313" key="2">
    <source>
        <dbReference type="EMBL" id="KIM50772.1"/>
    </source>
</evidence>
<dbReference type="InterPro" id="IPR045093">
    <property type="entry name" value="Cullin"/>
</dbReference>
<keyword evidence="3" id="KW-1185">Reference proteome</keyword>
<sequence>MATFKARVKAGSKELTVSLYQAIVLLLFNDVAEMEYCQILEADIHETDVFYFNADFTDPCAKMHTNSIQGKETPEESKRTQTRIDSARKYYLDAAILKTQTIEAVKSHFVPEVRVIEQRITGLVEQEYLRRDKDDMNNVAWGLVDE</sequence>
<evidence type="ECO:0000259" key="1">
    <source>
        <dbReference type="SMART" id="SM00884"/>
    </source>
</evidence>
<dbReference type="Pfam" id="PF10557">
    <property type="entry name" value="Cullin_Nedd8"/>
    <property type="match status" value="1"/>
</dbReference>
<reference evidence="2 3" key="1">
    <citation type="submission" date="2014-04" db="EMBL/GenBank/DDBJ databases">
        <authorList>
            <consortium name="DOE Joint Genome Institute"/>
            <person name="Kuo A."/>
            <person name="Kohler A."/>
            <person name="Nagy L.G."/>
            <person name="Floudas D."/>
            <person name="Copeland A."/>
            <person name="Barry K.W."/>
            <person name="Cichocki N."/>
            <person name="Veneault-Fourrey C."/>
            <person name="LaButti K."/>
            <person name="Lindquist E.A."/>
            <person name="Lipzen A."/>
            <person name="Lundell T."/>
            <person name="Morin E."/>
            <person name="Murat C."/>
            <person name="Sun H."/>
            <person name="Tunlid A."/>
            <person name="Henrissat B."/>
            <person name="Grigoriev I.V."/>
            <person name="Hibbett D.S."/>
            <person name="Martin F."/>
            <person name="Nordberg H.P."/>
            <person name="Cantor M.N."/>
            <person name="Hua S.X."/>
        </authorList>
    </citation>
    <scope>NUCLEOTIDE SEQUENCE [LARGE SCALE GENOMIC DNA]</scope>
    <source>
        <strain evidence="2 3">Foug A</strain>
    </source>
</reference>
<dbReference type="SUPFAM" id="SSF75632">
    <property type="entry name" value="Cullin homology domain"/>
    <property type="match status" value="1"/>
</dbReference>
<dbReference type="SUPFAM" id="SSF46785">
    <property type="entry name" value="Winged helix' DNA-binding domain"/>
    <property type="match status" value="1"/>
</dbReference>
<proteinExistence type="predicted"/>
<reference evidence="3" key="2">
    <citation type="submission" date="2015-01" db="EMBL/GenBank/DDBJ databases">
        <title>Evolutionary Origins and Diversification of the Mycorrhizal Mutualists.</title>
        <authorList>
            <consortium name="DOE Joint Genome Institute"/>
            <consortium name="Mycorrhizal Genomics Consortium"/>
            <person name="Kohler A."/>
            <person name="Kuo A."/>
            <person name="Nagy L.G."/>
            <person name="Floudas D."/>
            <person name="Copeland A."/>
            <person name="Barry K.W."/>
            <person name="Cichocki N."/>
            <person name="Veneault-Fourrey C."/>
            <person name="LaButti K."/>
            <person name="Lindquist E.A."/>
            <person name="Lipzen A."/>
            <person name="Lundell T."/>
            <person name="Morin E."/>
            <person name="Murat C."/>
            <person name="Riley R."/>
            <person name="Ohm R."/>
            <person name="Sun H."/>
            <person name="Tunlid A."/>
            <person name="Henrissat B."/>
            <person name="Grigoriev I.V."/>
            <person name="Hibbett D.S."/>
            <person name="Martin F."/>
        </authorList>
    </citation>
    <scope>NUCLEOTIDE SEQUENCE [LARGE SCALE GENOMIC DNA]</scope>
    <source>
        <strain evidence="3">Foug A</strain>
    </source>
</reference>
<organism evidence="2 3">
    <name type="scientific">Scleroderma citrinum Foug A</name>
    <dbReference type="NCBI Taxonomy" id="1036808"/>
    <lineage>
        <taxon>Eukaryota</taxon>
        <taxon>Fungi</taxon>
        <taxon>Dikarya</taxon>
        <taxon>Basidiomycota</taxon>
        <taxon>Agaricomycotina</taxon>
        <taxon>Agaricomycetes</taxon>
        <taxon>Agaricomycetidae</taxon>
        <taxon>Boletales</taxon>
        <taxon>Sclerodermatineae</taxon>
        <taxon>Sclerodermataceae</taxon>
        <taxon>Scleroderma</taxon>
    </lineage>
</organism>
<dbReference type="InterPro" id="IPR036390">
    <property type="entry name" value="WH_DNA-bd_sf"/>
</dbReference>
<feature type="domain" description="Cullin neddylation" evidence="1">
    <location>
        <begin position="84"/>
        <end position="137"/>
    </location>
</feature>
<dbReference type="OrthoDB" id="27073at2759"/>
<accession>A0A0C2ZCP6</accession>
<name>A0A0C2ZCP6_9AGAM</name>